<evidence type="ECO:0000256" key="4">
    <source>
        <dbReference type="ARBA" id="ARBA00023180"/>
    </source>
</evidence>
<dbReference type="PANTHER" id="PTHR11640:SF31">
    <property type="entry name" value="IRREGULAR CHIASM C-ROUGHEST PROTEIN-RELATED"/>
    <property type="match status" value="1"/>
</dbReference>
<keyword evidence="3" id="KW-1015">Disulfide bond</keyword>
<sequence>METTSSQTKQENKETKPTMSKVNEELATIEDFFSDENENDDETDYNGGGDTSREKASLSNQDQVLPKNDSIQTGEYYSLQLFPLSWISMDLLAIALLLITSAVPIAALRISTEGSSSIVVEHATDLLLKCYAMFHNSDDELTSVTWYEVAPPTSVSREIFTLDATREQPAYYFSGKWAGRGMFQPMGEGVVGVTIVLPARFVSRTDAGNYRCQLRSMMTSGFGDVTVSVHYPPGTTLTLSPAGLVQRQEGAELTLTCTAQCSPHCGYRWYKAGRTISSTPIVHIPAVSRDDAGLYACQADNLAGSSIKPVDVRVRFSTAVVDVSLSTLPYNPVSVHNAPMMEQPRTSSFAALGEADETSAPISKSNTGDSLWQFTVTLVCNVTGWPDPVIKWVSPQTTFKDRTIIESDTPEVQVSNHPWSLSKKSGVGVIRNATCLDNGLYTCFGLNGDSLSKETRPPFFSNRSVLLDLPCPPVDPHSEMVAPMLSLEGKSTKIDGNVKASEFENGSVSLTLCKSTTTNIETDGEFEVIVAELDKTITIIACFVSNPKPSLELRYLDDDRAKTRSDFLRKEGFSLVHRKHVLKENVLNTLKVQPILDGADKPKLRHSGSENNYDSSREISQNLNNIGFGEERLNRGKPRFNEEVKNGVDEITLDQLSVPSFNIGVANTIHIVKPLTLECSRKSSASLCVVEVNITITDPIQYGRYELAAKNSHGVSRKKYRVVSRQAPLAPSHFRLEKVSSDSACFSWKAHFDGGAKQSFHLCFRKESETLASATNSQLFKDQIGVESNCKQVVIKSHDLPLISDRGDKHVRSGSDDKNVYSHCQSSLIPSTHYNVTLFSSNKYGKSKVPTTIAFQTNPKRNNELSFWSTTEPIISKVLEPASSTTHDTVERTSPDATSNPTTEILLLTSHLPPTEMPSFEDDIEIDSENSTINLESNQPELSQEDIFSDQDIEKNAKEAHKSSAENEKEDEEDFLDELLFDEDDLIYGEINDVPFFQLFGVNPPLNAEHNNGHTLQIPHREPFVAHVKQNY</sequence>
<dbReference type="InterPro" id="IPR003599">
    <property type="entry name" value="Ig_sub"/>
</dbReference>
<keyword evidence="7" id="KW-0812">Transmembrane</keyword>
<dbReference type="InterPro" id="IPR003961">
    <property type="entry name" value="FN3_dom"/>
</dbReference>
<dbReference type="STRING" id="188477.A0A3S0ZRL0"/>
<dbReference type="GO" id="GO:0005911">
    <property type="term" value="C:cell-cell junction"/>
    <property type="evidence" value="ECO:0007669"/>
    <property type="project" value="TreeGrafter"/>
</dbReference>
<keyword evidence="4" id="KW-0325">Glycoprotein</keyword>
<evidence type="ECO:0000256" key="7">
    <source>
        <dbReference type="SAM" id="Phobius"/>
    </source>
</evidence>
<evidence type="ECO:0000256" key="2">
    <source>
        <dbReference type="ARBA" id="ARBA00023136"/>
    </source>
</evidence>
<dbReference type="InterPro" id="IPR036179">
    <property type="entry name" value="Ig-like_dom_sf"/>
</dbReference>
<dbReference type="CDD" id="cd00096">
    <property type="entry name" value="Ig"/>
    <property type="match status" value="1"/>
</dbReference>
<dbReference type="PANTHER" id="PTHR11640">
    <property type="entry name" value="NEPHRIN"/>
    <property type="match status" value="1"/>
</dbReference>
<feature type="transmembrane region" description="Helical" evidence="7">
    <location>
        <begin position="91"/>
        <end position="110"/>
    </location>
</feature>
<evidence type="ECO:0000256" key="3">
    <source>
        <dbReference type="ARBA" id="ARBA00023157"/>
    </source>
</evidence>
<evidence type="ECO:0000256" key="6">
    <source>
        <dbReference type="SAM" id="MobiDB-lite"/>
    </source>
</evidence>
<feature type="region of interest" description="Disordered" evidence="6">
    <location>
        <begin position="1"/>
        <end position="65"/>
    </location>
</feature>
<dbReference type="Pfam" id="PF13895">
    <property type="entry name" value="Ig_2"/>
    <property type="match status" value="1"/>
</dbReference>
<evidence type="ECO:0000256" key="1">
    <source>
        <dbReference type="ARBA" id="ARBA00004479"/>
    </source>
</evidence>
<dbReference type="SMART" id="SM00060">
    <property type="entry name" value="FN3"/>
    <property type="match status" value="1"/>
</dbReference>
<accession>A0A3S0ZRL0</accession>
<dbReference type="AlphaFoldDB" id="A0A3S0ZRL0"/>
<dbReference type="InterPro" id="IPR051275">
    <property type="entry name" value="Cell_adhesion_signaling"/>
</dbReference>
<keyword evidence="7" id="KW-1133">Transmembrane helix</keyword>
<dbReference type="GO" id="GO:0098609">
    <property type="term" value="P:cell-cell adhesion"/>
    <property type="evidence" value="ECO:0007669"/>
    <property type="project" value="TreeGrafter"/>
</dbReference>
<protein>
    <recommendedName>
        <fullName evidence="8">Ig-like domain-containing protein</fullName>
    </recommendedName>
</protein>
<feature type="domain" description="Ig-like" evidence="8">
    <location>
        <begin position="104"/>
        <end position="228"/>
    </location>
</feature>
<proteinExistence type="predicted"/>
<dbReference type="PROSITE" id="PS50835">
    <property type="entry name" value="IG_LIKE"/>
    <property type="match status" value="3"/>
</dbReference>
<dbReference type="GO" id="GO:0005886">
    <property type="term" value="C:plasma membrane"/>
    <property type="evidence" value="ECO:0007669"/>
    <property type="project" value="TreeGrafter"/>
</dbReference>
<comment type="subcellular location">
    <subcellularLocation>
        <location evidence="1">Membrane</location>
        <topology evidence="1">Single-pass type I membrane protein</topology>
    </subcellularLocation>
</comment>
<evidence type="ECO:0000313" key="9">
    <source>
        <dbReference type="EMBL" id="RUS73642.1"/>
    </source>
</evidence>
<dbReference type="InterPro" id="IPR013783">
    <property type="entry name" value="Ig-like_fold"/>
</dbReference>
<feature type="compositionally biased region" description="Acidic residues" evidence="6">
    <location>
        <begin position="32"/>
        <end position="44"/>
    </location>
</feature>
<evidence type="ECO:0000259" key="8">
    <source>
        <dbReference type="PROSITE" id="PS50835"/>
    </source>
</evidence>
<gene>
    <name evidence="9" type="ORF">EGW08_018597</name>
</gene>
<keyword evidence="5" id="KW-0393">Immunoglobulin domain</keyword>
<keyword evidence="2 7" id="KW-0472">Membrane</keyword>
<dbReference type="SMART" id="SM00408">
    <property type="entry name" value="IGc2"/>
    <property type="match status" value="2"/>
</dbReference>
<evidence type="ECO:0000313" key="10">
    <source>
        <dbReference type="Proteomes" id="UP000271974"/>
    </source>
</evidence>
<dbReference type="SUPFAM" id="SSF48726">
    <property type="entry name" value="Immunoglobulin"/>
    <property type="match status" value="3"/>
</dbReference>
<organism evidence="9 10">
    <name type="scientific">Elysia chlorotica</name>
    <name type="common">Eastern emerald elysia</name>
    <name type="synonym">Sea slug</name>
    <dbReference type="NCBI Taxonomy" id="188477"/>
    <lineage>
        <taxon>Eukaryota</taxon>
        <taxon>Metazoa</taxon>
        <taxon>Spiralia</taxon>
        <taxon>Lophotrochozoa</taxon>
        <taxon>Mollusca</taxon>
        <taxon>Gastropoda</taxon>
        <taxon>Heterobranchia</taxon>
        <taxon>Euthyneura</taxon>
        <taxon>Panpulmonata</taxon>
        <taxon>Sacoglossa</taxon>
        <taxon>Placobranchoidea</taxon>
        <taxon>Plakobranchidae</taxon>
        <taxon>Elysia</taxon>
    </lineage>
</organism>
<name>A0A3S0ZRL0_ELYCH</name>
<comment type="caution">
    <text evidence="9">The sequence shown here is derived from an EMBL/GenBank/DDBJ whole genome shotgun (WGS) entry which is preliminary data.</text>
</comment>
<feature type="domain" description="Ig-like" evidence="8">
    <location>
        <begin position="344"/>
        <end position="443"/>
    </location>
</feature>
<dbReference type="Gene3D" id="2.60.40.10">
    <property type="entry name" value="Immunoglobulins"/>
    <property type="match status" value="4"/>
</dbReference>
<keyword evidence="10" id="KW-1185">Reference proteome</keyword>
<dbReference type="SMART" id="SM00409">
    <property type="entry name" value="IG"/>
    <property type="match status" value="3"/>
</dbReference>
<dbReference type="SUPFAM" id="SSF49265">
    <property type="entry name" value="Fibronectin type III"/>
    <property type="match status" value="1"/>
</dbReference>
<reference evidence="9 10" key="1">
    <citation type="submission" date="2019-01" db="EMBL/GenBank/DDBJ databases">
        <title>A draft genome assembly of the solar-powered sea slug Elysia chlorotica.</title>
        <authorList>
            <person name="Cai H."/>
            <person name="Li Q."/>
            <person name="Fang X."/>
            <person name="Li J."/>
            <person name="Curtis N.E."/>
            <person name="Altenburger A."/>
            <person name="Shibata T."/>
            <person name="Feng M."/>
            <person name="Maeda T."/>
            <person name="Schwartz J.A."/>
            <person name="Shigenobu S."/>
            <person name="Lundholm N."/>
            <person name="Nishiyama T."/>
            <person name="Yang H."/>
            <person name="Hasebe M."/>
            <person name="Li S."/>
            <person name="Pierce S.K."/>
            <person name="Wang J."/>
        </authorList>
    </citation>
    <scope>NUCLEOTIDE SEQUENCE [LARGE SCALE GENOMIC DNA]</scope>
    <source>
        <strain evidence="9">EC2010</strain>
        <tissue evidence="9">Whole organism of an adult</tissue>
    </source>
</reference>
<feature type="region of interest" description="Disordered" evidence="6">
    <location>
        <begin position="882"/>
        <end position="901"/>
    </location>
</feature>
<dbReference type="InterPro" id="IPR036116">
    <property type="entry name" value="FN3_sf"/>
</dbReference>
<dbReference type="Proteomes" id="UP000271974">
    <property type="component" value="Unassembled WGS sequence"/>
</dbReference>
<dbReference type="InterPro" id="IPR003598">
    <property type="entry name" value="Ig_sub2"/>
</dbReference>
<dbReference type="EMBL" id="RQTK01000914">
    <property type="protein sequence ID" value="RUS73642.1"/>
    <property type="molecule type" value="Genomic_DNA"/>
</dbReference>
<feature type="domain" description="Ig-like" evidence="8">
    <location>
        <begin position="233"/>
        <end position="315"/>
    </location>
</feature>
<dbReference type="GO" id="GO:0050839">
    <property type="term" value="F:cell adhesion molecule binding"/>
    <property type="evidence" value="ECO:0007669"/>
    <property type="project" value="TreeGrafter"/>
</dbReference>
<dbReference type="OrthoDB" id="6135318at2759"/>
<dbReference type="InterPro" id="IPR007110">
    <property type="entry name" value="Ig-like_dom"/>
</dbReference>
<evidence type="ECO:0000256" key="5">
    <source>
        <dbReference type="ARBA" id="ARBA00023319"/>
    </source>
</evidence>